<dbReference type="NCBIfam" id="TIGR03144">
    <property type="entry name" value="cytochr_II_ccsB"/>
    <property type="match status" value="1"/>
</dbReference>
<keyword evidence="2 6" id="KW-0812">Transmembrane</keyword>
<gene>
    <name evidence="8" type="ORF">A2Y64_05960</name>
</gene>
<dbReference type="PANTHER" id="PTHR30071:SF1">
    <property type="entry name" value="CYTOCHROME B_B6 PROTEIN-RELATED"/>
    <property type="match status" value="1"/>
</dbReference>
<comment type="caution">
    <text evidence="8">The sequence shown here is derived from an EMBL/GenBank/DDBJ whole genome shotgun (WGS) entry which is preliminary data.</text>
</comment>
<name>A0A1F5FFE0_9BACT</name>
<dbReference type="InterPro" id="IPR002541">
    <property type="entry name" value="Cyt_c_assembly"/>
</dbReference>
<accession>A0A1F5FFE0</accession>
<feature type="transmembrane region" description="Helical" evidence="6">
    <location>
        <begin position="325"/>
        <end position="348"/>
    </location>
</feature>
<evidence type="ECO:0000313" key="9">
    <source>
        <dbReference type="Proteomes" id="UP000177187"/>
    </source>
</evidence>
<evidence type="ECO:0000313" key="8">
    <source>
        <dbReference type="EMBL" id="OGD78244.1"/>
    </source>
</evidence>
<feature type="transmembrane region" description="Helical" evidence="6">
    <location>
        <begin position="536"/>
        <end position="559"/>
    </location>
</feature>
<dbReference type="GO" id="GO:0020037">
    <property type="term" value="F:heme binding"/>
    <property type="evidence" value="ECO:0007669"/>
    <property type="project" value="InterPro"/>
</dbReference>
<evidence type="ECO:0000256" key="1">
    <source>
        <dbReference type="ARBA" id="ARBA00004141"/>
    </source>
</evidence>
<sequence length="560" mass="60911">MRRLLPIILLVTVASAMPTGDTPRLPDRDPGADSPRLWLDVSLPPELEELGLKATGNEEVFLSFAGYIQGLLFEGYAPDHPAAELDAVRLTLWFLTGGADSEPVFHLPSLPELDGGTVKPVEGLGLSGFGGFVGPVEAQGVLDALGGLAATSEDDALRRYVRDLRRRIGGLAESATLIQLYWLAPISAHDYVWFNLESGADAALMDASRSSLGEAVSSGDLELERAVDTVQANLEDQAALYGLAREIGAAARTGDPGLTREALDAYVARLEQANAWRGGYPDGDYRAIYATFHRLPLYDWAHYAYAFAAVLFVLALAFKRPRIAWLGIGAAGLGFVAHTAYLVLRWFIAGHSPTSGMFEFLVLLSWCLVGAFLFYALRRDAHYTGLGVMALIFGLLALTVIADRRIVQQLMPALKSVWMTIHVGLTAVGEGFLGMGFLFAVLYLFKSCAANPELPGRLPPLGVLEERTYRSLLAAFPFYTAGGLVAGMIWAEEAWGAWWSWDPKETLALVVWLILVLFLHGRLVKGWKGRPMAWLALVPFLAAVFNLVSNLFIAGLHSYA</sequence>
<dbReference type="EMBL" id="MFAF01000043">
    <property type="protein sequence ID" value="OGD78244.1"/>
    <property type="molecule type" value="Genomic_DNA"/>
</dbReference>
<dbReference type="InterPro" id="IPR017562">
    <property type="entry name" value="Cyt_c_biogenesis_CcsA"/>
</dbReference>
<dbReference type="Pfam" id="PF01578">
    <property type="entry name" value="Cytochrom_C_asm"/>
    <property type="match status" value="1"/>
</dbReference>
<feature type="transmembrane region" description="Helical" evidence="6">
    <location>
        <begin position="360"/>
        <end position="377"/>
    </location>
</feature>
<feature type="transmembrane region" description="Helical" evidence="6">
    <location>
        <begin position="384"/>
        <end position="402"/>
    </location>
</feature>
<dbReference type="GO" id="GO:0005886">
    <property type="term" value="C:plasma membrane"/>
    <property type="evidence" value="ECO:0007669"/>
    <property type="project" value="TreeGrafter"/>
</dbReference>
<protein>
    <submittedName>
        <fullName evidence="8">C-type cytochrome biogenesis protein CcsB</fullName>
    </submittedName>
</protein>
<feature type="transmembrane region" description="Helical" evidence="6">
    <location>
        <begin position="422"/>
        <end position="445"/>
    </location>
</feature>
<proteinExistence type="predicted"/>
<dbReference type="PANTHER" id="PTHR30071">
    <property type="entry name" value="HEME EXPORTER PROTEIN C"/>
    <property type="match status" value="1"/>
</dbReference>
<comment type="subcellular location">
    <subcellularLocation>
        <location evidence="1">Membrane</location>
        <topology evidence="1">Multi-pass membrane protein</topology>
    </subcellularLocation>
</comment>
<dbReference type="AlphaFoldDB" id="A0A1F5FFE0"/>
<keyword evidence="4 6" id="KW-1133">Transmembrane helix</keyword>
<evidence type="ECO:0000256" key="5">
    <source>
        <dbReference type="ARBA" id="ARBA00023136"/>
    </source>
</evidence>
<keyword evidence="3" id="KW-0201">Cytochrome c-type biogenesis</keyword>
<keyword evidence="5 6" id="KW-0472">Membrane</keyword>
<evidence type="ECO:0000256" key="6">
    <source>
        <dbReference type="SAM" id="Phobius"/>
    </source>
</evidence>
<dbReference type="STRING" id="1817816.A2Y64_05960"/>
<organism evidence="8 9">
    <name type="scientific">Candidatus Coatesbacteria bacterium RBG_13_66_14</name>
    <dbReference type="NCBI Taxonomy" id="1817816"/>
    <lineage>
        <taxon>Bacteria</taxon>
        <taxon>Candidatus Coatesiibacteriota</taxon>
    </lineage>
</organism>
<reference evidence="8 9" key="1">
    <citation type="journal article" date="2016" name="Nat. Commun.">
        <title>Thousands of microbial genomes shed light on interconnected biogeochemical processes in an aquifer system.</title>
        <authorList>
            <person name="Anantharaman K."/>
            <person name="Brown C.T."/>
            <person name="Hug L.A."/>
            <person name="Sharon I."/>
            <person name="Castelle C.J."/>
            <person name="Probst A.J."/>
            <person name="Thomas B.C."/>
            <person name="Singh A."/>
            <person name="Wilkins M.J."/>
            <person name="Karaoz U."/>
            <person name="Brodie E.L."/>
            <person name="Williams K.H."/>
            <person name="Hubbard S.S."/>
            <person name="Banfield J.F."/>
        </authorList>
    </citation>
    <scope>NUCLEOTIDE SEQUENCE [LARGE SCALE GENOMIC DNA]</scope>
</reference>
<evidence type="ECO:0000256" key="4">
    <source>
        <dbReference type="ARBA" id="ARBA00022989"/>
    </source>
</evidence>
<feature type="transmembrane region" description="Helical" evidence="6">
    <location>
        <begin position="472"/>
        <end position="491"/>
    </location>
</feature>
<feature type="transmembrane region" description="Helical" evidence="6">
    <location>
        <begin position="506"/>
        <end position="524"/>
    </location>
</feature>
<dbReference type="Proteomes" id="UP000177187">
    <property type="component" value="Unassembled WGS sequence"/>
</dbReference>
<evidence type="ECO:0000259" key="7">
    <source>
        <dbReference type="Pfam" id="PF01578"/>
    </source>
</evidence>
<feature type="transmembrane region" description="Helical" evidence="6">
    <location>
        <begin position="300"/>
        <end position="318"/>
    </location>
</feature>
<feature type="domain" description="Cytochrome c assembly protein" evidence="7">
    <location>
        <begin position="356"/>
        <end position="557"/>
    </location>
</feature>
<dbReference type="InterPro" id="IPR045062">
    <property type="entry name" value="Cyt_c_biogenesis_CcsA/CcmC"/>
</dbReference>
<evidence type="ECO:0000256" key="2">
    <source>
        <dbReference type="ARBA" id="ARBA00022692"/>
    </source>
</evidence>
<dbReference type="GO" id="GO:0017004">
    <property type="term" value="P:cytochrome complex assembly"/>
    <property type="evidence" value="ECO:0007669"/>
    <property type="project" value="UniProtKB-KW"/>
</dbReference>
<evidence type="ECO:0000256" key="3">
    <source>
        <dbReference type="ARBA" id="ARBA00022748"/>
    </source>
</evidence>